<dbReference type="PRINTS" id="PR00455">
    <property type="entry name" value="HTHTETR"/>
</dbReference>
<dbReference type="PROSITE" id="PS01081">
    <property type="entry name" value="HTH_TETR_1"/>
    <property type="match status" value="1"/>
</dbReference>
<evidence type="ECO:0000256" key="1">
    <source>
        <dbReference type="ARBA" id="ARBA00023125"/>
    </source>
</evidence>
<proteinExistence type="predicted"/>
<dbReference type="EMBL" id="JBHSON010000006">
    <property type="protein sequence ID" value="MFC5745192.1"/>
    <property type="molecule type" value="Genomic_DNA"/>
</dbReference>
<dbReference type="SUPFAM" id="SSF46689">
    <property type="entry name" value="Homeodomain-like"/>
    <property type="match status" value="1"/>
</dbReference>
<feature type="DNA-binding region" description="H-T-H motif" evidence="2">
    <location>
        <begin position="36"/>
        <end position="55"/>
    </location>
</feature>
<dbReference type="PROSITE" id="PS50977">
    <property type="entry name" value="HTH_TETR_2"/>
    <property type="match status" value="1"/>
</dbReference>
<dbReference type="PANTHER" id="PTHR30055:SF200">
    <property type="entry name" value="HTH-TYPE TRANSCRIPTIONAL REPRESSOR BDCR"/>
    <property type="match status" value="1"/>
</dbReference>
<accession>A0ABW0ZRC6</accession>
<feature type="domain" description="HTH tetR-type" evidence="3">
    <location>
        <begin position="13"/>
        <end position="73"/>
    </location>
</feature>
<organism evidence="4 5">
    <name type="scientific">Actinomadura rugatobispora</name>
    <dbReference type="NCBI Taxonomy" id="1994"/>
    <lineage>
        <taxon>Bacteria</taxon>
        <taxon>Bacillati</taxon>
        <taxon>Actinomycetota</taxon>
        <taxon>Actinomycetes</taxon>
        <taxon>Streptosporangiales</taxon>
        <taxon>Thermomonosporaceae</taxon>
        <taxon>Actinomadura</taxon>
    </lineage>
</organism>
<dbReference type="InterPro" id="IPR041490">
    <property type="entry name" value="KstR2_TetR_C"/>
</dbReference>
<reference evidence="5" key="1">
    <citation type="journal article" date="2019" name="Int. J. Syst. Evol. Microbiol.">
        <title>The Global Catalogue of Microorganisms (GCM) 10K type strain sequencing project: providing services to taxonomists for standard genome sequencing and annotation.</title>
        <authorList>
            <consortium name="The Broad Institute Genomics Platform"/>
            <consortium name="The Broad Institute Genome Sequencing Center for Infectious Disease"/>
            <person name="Wu L."/>
            <person name="Ma J."/>
        </authorList>
    </citation>
    <scope>NUCLEOTIDE SEQUENCE [LARGE SCALE GENOMIC DNA]</scope>
    <source>
        <strain evidence="5">KCTC 42087</strain>
    </source>
</reference>
<evidence type="ECO:0000313" key="4">
    <source>
        <dbReference type="EMBL" id="MFC5745192.1"/>
    </source>
</evidence>
<evidence type="ECO:0000259" key="3">
    <source>
        <dbReference type="PROSITE" id="PS50977"/>
    </source>
</evidence>
<dbReference type="Pfam" id="PF00440">
    <property type="entry name" value="TetR_N"/>
    <property type="match status" value="1"/>
</dbReference>
<protein>
    <submittedName>
        <fullName evidence="4">TetR/AcrR family transcriptional regulator</fullName>
    </submittedName>
</protein>
<keyword evidence="1 2" id="KW-0238">DNA-binding</keyword>
<dbReference type="Proteomes" id="UP001596074">
    <property type="component" value="Unassembled WGS sequence"/>
</dbReference>
<sequence length="211" mass="23373">MTGRAGEVWSDRPESARRLLHAAIEVIGEHGFHGTSTRAVAARAGLSPAAMYMHFPTKEDLLYQISLAGHELTLDLVEEASAASHDPVERVHAIVTGLVRWHAEHSTIARIIQYEHASLAPGHRREMIELRRRVEDVLRRAVDDGVRTGRFDSAAVPTGVLAIMSLTIDVARWYPVQTRRKPEQIARAYADLALRILNWNGGPEVMEPGPG</sequence>
<dbReference type="InterPro" id="IPR036271">
    <property type="entry name" value="Tet_transcr_reg_TetR-rel_C_sf"/>
</dbReference>
<dbReference type="PANTHER" id="PTHR30055">
    <property type="entry name" value="HTH-TYPE TRANSCRIPTIONAL REGULATOR RUTR"/>
    <property type="match status" value="1"/>
</dbReference>
<dbReference type="Pfam" id="PF17932">
    <property type="entry name" value="TetR_C_24"/>
    <property type="match status" value="1"/>
</dbReference>
<dbReference type="RefSeq" id="WP_378280816.1">
    <property type="nucleotide sequence ID" value="NZ_JBHSON010000006.1"/>
</dbReference>
<dbReference type="InterPro" id="IPR023772">
    <property type="entry name" value="DNA-bd_HTH_TetR-type_CS"/>
</dbReference>
<dbReference type="InterPro" id="IPR050109">
    <property type="entry name" value="HTH-type_TetR-like_transc_reg"/>
</dbReference>
<evidence type="ECO:0000256" key="2">
    <source>
        <dbReference type="PROSITE-ProRule" id="PRU00335"/>
    </source>
</evidence>
<dbReference type="SUPFAM" id="SSF48498">
    <property type="entry name" value="Tetracyclin repressor-like, C-terminal domain"/>
    <property type="match status" value="1"/>
</dbReference>
<dbReference type="Gene3D" id="1.10.357.10">
    <property type="entry name" value="Tetracycline Repressor, domain 2"/>
    <property type="match status" value="1"/>
</dbReference>
<keyword evidence="5" id="KW-1185">Reference proteome</keyword>
<name>A0ABW0ZRC6_9ACTN</name>
<comment type="caution">
    <text evidence="4">The sequence shown here is derived from an EMBL/GenBank/DDBJ whole genome shotgun (WGS) entry which is preliminary data.</text>
</comment>
<dbReference type="InterPro" id="IPR001647">
    <property type="entry name" value="HTH_TetR"/>
</dbReference>
<evidence type="ECO:0000313" key="5">
    <source>
        <dbReference type="Proteomes" id="UP001596074"/>
    </source>
</evidence>
<gene>
    <name evidence="4" type="ORF">ACFPZN_06165</name>
</gene>
<dbReference type="InterPro" id="IPR009057">
    <property type="entry name" value="Homeodomain-like_sf"/>
</dbReference>